<keyword evidence="1" id="KW-0812">Transmembrane</keyword>
<dbReference type="Proteomes" id="UP001497623">
    <property type="component" value="Unassembled WGS sequence"/>
</dbReference>
<dbReference type="PANTHER" id="PTHR35555">
    <property type="entry name" value="ENDONUCLEASE-REVERSE TRANSCRIPTASE"/>
    <property type="match status" value="1"/>
</dbReference>
<feature type="transmembrane region" description="Helical" evidence="1">
    <location>
        <begin position="80"/>
        <end position="102"/>
    </location>
</feature>
<gene>
    <name evidence="2" type="ORF">MNOR_LOCUS14858</name>
</gene>
<dbReference type="AlphaFoldDB" id="A0AAV2QPY9"/>
<keyword evidence="1" id="KW-1133">Transmembrane helix</keyword>
<feature type="transmembrane region" description="Helical" evidence="1">
    <location>
        <begin position="42"/>
        <end position="60"/>
    </location>
</feature>
<keyword evidence="3" id="KW-1185">Reference proteome</keyword>
<keyword evidence="1" id="KW-0472">Membrane</keyword>
<dbReference type="PANTHER" id="PTHR35555:SF3">
    <property type="entry name" value="ENDONUCLEASE-REVERSE TRANSCRIPTASE"/>
    <property type="match status" value="1"/>
</dbReference>
<feature type="transmembrane region" description="Helical" evidence="1">
    <location>
        <begin position="123"/>
        <end position="141"/>
    </location>
</feature>
<feature type="transmembrane region" description="Helical" evidence="1">
    <location>
        <begin position="174"/>
        <end position="195"/>
    </location>
</feature>
<feature type="non-terminal residue" evidence="2">
    <location>
        <position position="260"/>
    </location>
</feature>
<proteinExistence type="predicted"/>
<organism evidence="2 3">
    <name type="scientific">Meganyctiphanes norvegica</name>
    <name type="common">Northern krill</name>
    <name type="synonym">Thysanopoda norvegica</name>
    <dbReference type="NCBI Taxonomy" id="48144"/>
    <lineage>
        <taxon>Eukaryota</taxon>
        <taxon>Metazoa</taxon>
        <taxon>Ecdysozoa</taxon>
        <taxon>Arthropoda</taxon>
        <taxon>Crustacea</taxon>
        <taxon>Multicrustacea</taxon>
        <taxon>Malacostraca</taxon>
        <taxon>Eumalacostraca</taxon>
        <taxon>Eucarida</taxon>
        <taxon>Euphausiacea</taxon>
        <taxon>Euphausiidae</taxon>
        <taxon>Meganyctiphanes</taxon>
    </lineage>
</organism>
<dbReference type="EMBL" id="CAXKWB010009082">
    <property type="protein sequence ID" value="CAL4093420.1"/>
    <property type="molecule type" value="Genomic_DNA"/>
</dbReference>
<evidence type="ECO:0000313" key="2">
    <source>
        <dbReference type="EMBL" id="CAL4093420.1"/>
    </source>
</evidence>
<evidence type="ECO:0008006" key="4">
    <source>
        <dbReference type="Google" id="ProtNLM"/>
    </source>
</evidence>
<protein>
    <recommendedName>
        <fullName evidence="4">Gustatory receptor</fullName>
    </recommendedName>
</protein>
<accession>A0AAV2QPY9</accession>
<reference evidence="2 3" key="1">
    <citation type="submission" date="2024-05" db="EMBL/GenBank/DDBJ databases">
        <authorList>
            <person name="Wallberg A."/>
        </authorList>
    </citation>
    <scope>NUCLEOTIDE SEQUENCE [LARGE SCALE GENOMIC DNA]</scope>
</reference>
<name>A0AAV2QPY9_MEGNR</name>
<evidence type="ECO:0000256" key="1">
    <source>
        <dbReference type="SAM" id="Phobius"/>
    </source>
</evidence>
<sequence>MEINSSPSLSQKQKLSRQLPDWLWYLIAKSLGLKLHEDDKPILGTLLYSLTLASAFGYFLSNCWFATFDIVSEESKTTVIDGTMSVLYSIFWGAFGMYGYSLASRLYSQRSFMNMLRLHSKSVFKMNTSVLIFLLMFLFVLCDDINAYESFKDKTCQKVGASVLICKVSYISRVVFSIFSLVWNYMVAFVVVSICRTHTISIRRFMQALEEDGRIYETKKLCIKKANQAVLEEYVWLDEKYFTDLHPINRSRASSFIQQN</sequence>
<evidence type="ECO:0000313" key="3">
    <source>
        <dbReference type="Proteomes" id="UP001497623"/>
    </source>
</evidence>
<comment type="caution">
    <text evidence="2">The sequence shown here is derived from an EMBL/GenBank/DDBJ whole genome shotgun (WGS) entry which is preliminary data.</text>
</comment>